<accession>A0ABU6K4D8</accession>
<dbReference type="Pfam" id="PF07589">
    <property type="entry name" value="PEP-CTERM"/>
    <property type="match status" value="1"/>
</dbReference>
<gene>
    <name evidence="4" type="ORF">VVD49_13700</name>
</gene>
<comment type="caution">
    <text evidence="4">The sequence shown here is derived from an EMBL/GenBank/DDBJ whole genome shotgun (WGS) entry which is preliminary data.</text>
</comment>
<evidence type="ECO:0000256" key="1">
    <source>
        <dbReference type="SAM" id="Phobius"/>
    </source>
</evidence>
<dbReference type="EMBL" id="JAYXHS010000002">
    <property type="protein sequence ID" value="MEC5386784.1"/>
    <property type="molecule type" value="Genomic_DNA"/>
</dbReference>
<keyword evidence="1" id="KW-0472">Membrane</keyword>
<evidence type="ECO:0000259" key="3">
    <source>
        <dbReference type="Pfam" id="PF07589"/>
    </source>
</evidence>
<reference evidence="4 5" key="1">
    <citation type="submission" date="2024-01" db="EMBL/GenBank/DDBJ databases">
        <title>Uliginosibacterium soil sp. nov.</title>
        <authorList>
            <person name="Lv Y."/>
        </authorList>
    </citation>
    <scope>NUCLEOTIDE SEQUENCE [LARGE SCALE GENOMIC DNA]</scope>
    <source>
        <strain evidence="4 5">H3</strain>
    </source>
</reference>
<feature type="domain" description="Ice-binding protein C-terminal" evidence="3">
    <location>
        <begin position="264"/>
        <end position="288"/>
    </location>
</feature>
<keyword evidence="1" id="KW-0812">Transmembrane</keyword>
<keyword evidence="1" id="KW-1133">Transmembrane helix</keyword>
<feature type="transmembrane region" description="Helical" evidence="1">
    <location>
        <begin position="268"/>
        <end position="285"/>
    </location>
</feature>
<keyword evidence="2" id="KW-0732">Signal</keyword>
<dbReference type="NCBIfam" id="TIGR02595">
    <property type="entry name" value="PEP_CTERM"/>
    <property type="match status" value="1"/>
</dbReference>
<dbReference type="RefSeq" id="WP_327599743.1">
    <property type="nucleotide sequence ID" value="NZ_JAYXHS010000002.1"/>
</dbReference>
<feature type="signal peptide" evidence="2">
    <location>
        <begin position="1"/>
        <end position="19"/>
    </location>
</feature>
<organism evidence="4 5">
    <name type="scientific">Uliginosibacterium silvisoli</name>
    <dbReference type="NCBI Taxonomy" id="3114758"/>
    <lineage>
        <taxon>Bacteria</taxon>
        <taxon>Pseudomonadati</taxon>
        <taxon>Pseudomonadota</taxon>
        <taxon>Betaproteobacteria</taxon>
        <taxon>Rhodocyclales</taxon>
        <taxon>Zoogloeaceae</taxon>
        <taxon>Uliginosibacterium</taxon>
    </lineage>
</organism>
<protein>
    <submittedName>
        <fullName evidence="4">PEP-CTERM sorting domain-containing protein</fullName>
    </submittedName>
</protein>
<keyword evidence="5" id="KW-1185">Reference proteome</keyword>
<feature type="chain" id="PRO_5046984458" evidence="2">
    <location>
        <begin position="20"/>
        <end position="291"/>
    </location>
</feature>
<evidence type="ECO:0000313" key="5">
    <source>
        <dbReference type="Proteomes" id="UP001331561"/>
    </source>
</evidence>
<proteinExistence type="predicted"/>
<dbReference type="InterPro" id="IPR013424">
    <property type="entry name" value="Ice-binding_C"/>
</dbReference>
<name>A0ABU6K4D8_9RHOO</name>
<dbReference type="Proteomes" id="UP001331561">
    <property type="component" value="Unassembled WGS sequence"/>
</dbReference>
<evidence type="ECO:0000313" key="4">
    <source>
        <dbReference type="EMBL" id="MEC5386784.1"/>
    </source>
</evidence>
<evidence type="ECO:0000256" key="2">
    <source>
        <dbReference type="SAM" id="SignalP"/>
    </source>
</evidence>
<sequence length="291" mass="29853">MKLKALVAAMAMAAGVAHATLPAYNDATQAGSLNFTLWNSTNGVSALFDLGLDSSTFSRANVGGVDLSSFSGATESLQITWNFITGTVSSTGAHDVSTLLAGVSGSWSDAWNTYKPNVAGSVYDVFAMDRDGTTPVTNHVLTTSATATPAATNSALLSADNATVGDWLNLNAAQGNHASVANGANVVDSSVVAYQGTPGAGFGTNWANRFLFAATTNTTGTLDFFAIDGNTKGSAQQATISNYYGKFAVDEAAGTLTWTTTVAAVPEASTYAMLLAGLGMIGLMARRRRAN</sequence>